<reference evidence="6 7" key="1">
    <citation type="submission" date="2018-10" db="EMBL/GenBank/DDBJ databases">
        <authorList>
            <person name="Li J."/>
        </authorList>
    </citation>
    <scope>NUCLEOTIDE SEQUENCE [LARGE SCALE GENOMIC DNA]</scope>
    <source>
        <strain evidence="6 7">ZD1-4</strain>
    </source>
</reference>
<dbReference type="EMBL" id="RCWJ01000003">
    <property type="protein sequence ID" value="RLQ82594.1"/>
    <property type="molecule type" value="Genomic_DNA"/>
</dbReference>
<dbReference type="PANTHER" id="PTHR30136:SF24">
    <property type="entry name" value="HTH-TYPE TRANSCRIPTIONAL REPRESSOR ALLR"/>
    <property type="match status" value="1"/>
</dbReference>
<name>A0A3L7IWJ0_9MICO</name>
<dbReference type="SUPFAM" id="SSF46785">
    <property type="entry name" value="Winged helix' DNA-binding domain"/>
    <property type="match status" value="1"/>
</dbReference>
<organism evidence="6 7">
    <name type="scientific">Mycetocola zhadangensis</name>
    <dbReference type="NCBI Taxonomy" id="1164595"/>
    <lineage>
        <taxon>Bacteria</taxon>
        <taxon>Bacillati</taxon>
        <taxon>Actinomycetota</taxon>
        <taxon>Actinomycetes</taxon>
        <taxon>Micrococcales</taxon>
        <taxon>Microbacteriaceae</taxon>
        <taxon>Mycetocola</taxon>
    </lineage>
</organism>
<gene>
    <name evidence="6" type="ORF">D9V28_11535</name>
</gene>
<dbReference type="InterPro" id="IPR036388">
    <property type="entry name" value="WH-like_DNA-bd_sf"/>
</dbReference>
<sequence length="259" mass="28190">MTPAPKARSARNTTTDRTLEILSLFSDTRLSISVADLVAELGVSRSSAYRYLQSLIRHQFLESAPDGSLRLGMRVLDLARLARVGYGISELAVPEMRSLAAEHRATVILTSLIGRSVVCLEREEWPGQFVRLSYAPGLELPVNAGASALVLLAWKSRADVEKLLDRPLTKFTTNTLTDVPEIFERLATIRDEGHAISFAEVDTAALGIAVPVRGPDDSVAAALSIVSLKTPVPDTQLTRALEDLHRAAGRISERLRRAA</sequence>
<dbReference type="InterPro" id="IPR050707">
    <property type="entry name" value="HTH_MetabolicPath_Reg"/>
</dbReference>
<dbReference type="GO" id="GO:0003677">
    <property type="term" value="F:DNA binding"/>
    <property type="evidence" value="ECO:0007669"/>
    <property type="project" value="UniProtKB-KW"/>
</dbReference>
<accession>A0A3L7IWJ0</accession>
<keyword evidence="1" id="KW-0805">Transcription regulation</keyword>
<dbReference type="SUPFAM" id="SSF55781">
    <property type="entry name" value="GAF domain-like"/>
    <property type="match status" value="1"/>
</dbReference>
<feature type="domain" description="IclR-ED" evidence="5">
    <location>
        <begin position="74"/>
        <end position="257"/>
    </location>
</feature>
<feature type="domain" description="HTH iclR-type" evidence="4">
    <location>
        <begin position="12"/>
        <end position="73"/>
    </location>
</feature>
<protein>
    <submittedName>
        <fullName evidence="6">IclR family transcriptional regulator</fullName>
    </submittedName>
</protein>
<dbReference type="InterPro" id="IPR005471">
    <property type="entry name" value="Tscrpt_reg_IclR_N"/>
</dbReference>
<dbReference type="Proteomes" id="UP000282460">
    <property type="component" value="Unassembled WGS sequence"/>
</dbReference>
<dbReference type="InterPro" id="IPR014757">
    <property type="entry name" value="Tscrpt_reg_IclR_C"/>
</dbReference>
<dbReference type="InterPro" id="IPR029016">
    <property type="entry name" value="GAF-like_dom_sf"/>
</dbReference>
<keyword evidence="7" id="KW-1185">Reference proteome</keyword>
<evidence type="ECO:0000313" key="6">
    <source>
        <dbReference type="EMBL" id="RLQ82594.1"/>
    </source>
</evidence>
<dbReference type="RefSeq" id="WP_121659897.1">
    <property type="nucleotide sequence ID" value="NZ_BMEK01000003.1"/>
</dbReference>
<keyword evidence="2" id="KW-0238">DNA-binding</keyword>
<evidence type="ECO:0000259" key="4">
    <source>
        <dbReference type="PROSITE" id="PS51077"/>
    </source>
</evidence>
<evidence type="ECO:0000256" key="3">
    <source>
        <dbReference type="ARBA" id="ARBA00023163"/>
    </source>
</evidence>
<proteinExistence type="predicted"/>
<dbReference type="Pfam" id="PF01614">
    <property type="entry name" value="IclR_C"/>
    <property type="match status" value="1"/>
</dbReference>
<evidence type="ECO:0000256" key="2">
    <source>
        <dbReference type="ARBA" id="ARBA00023125"/>
    </source>
</evidence>
<keyword evidence="3" id="KW-0804">Transcription</keyword>
<dbReference type="Gene3D" id="3.30.450.40">
    <property type="match status" value="1"/>
</dbReference>
<evidence type="ECO:0000313" key="7">
    <source>
        <dbReference type="Proteomes" id="UP000282460"/>
    </source>
</evidence>
<dbReference type="Gene3D" id="1.10.10.10">
    <property type="entry name" value="Winged helix-like DNA-binding domain superfamily/Winged helix DNA-binding domain"/>
    <property type="match status" value="1"/>
</dbReference>
<evidence type="ECO:0000259" key="5">
    <source>
        <dbReference type="PROSITE" id="PS51078"/>
    </source>
</evidence>
<evidence type="ECO:0000256" key="1">
    <source>
        <dbReference type="ARBA" id="ARBA00023015"/>
    </source>
</evidence>
<dbReference type="Pfam" id="PF09339">
    <property type="entry name" value="HTH_IclR"/>
    <property type="match status" value="1"/>
</dbReference>
<dbReference type="InterPro" id="IPR036390">
    <property type="entry name" value="WH_DNA-bd_sf"/>
</dbReference>
<comment type="caution">
    <text evidence="6">The sequence shown here is derived from an EMBL/GenBank/DDBJ whole genome shotgun (WGS) entry which is preliminary data.</text>
</comment>
<dbReference type="GO" id="GO:0045892">
    <property type="term" value="P:negative regulation of DNA-templated transcription"/>
    <property type="evidence" value="ECO:0007669"/>
    <property type="project" value="TreeGrafter"/>
</dbReference>
<dbReference type="PANTHER" id="PTHR30136">
    <property type="entry name" value="HELIX-TURN-HELIX TRANSCRIPTIONAL REGULATOR, ICLR FAMILY"/>
    <property type="match status" value="1"/>
</dbReference>
<dbReference type="PROSITE" id="PS51077">
    <property type="entry name" value="HTH_ICLR"/>
    <property type="match status" value="1"/>
</dbReference>
<dbReference type="PROSITE" id="PS51078">
    <property type="entry name" value="ICLR_ED"/>
    <property type="match status" value="1"/>
</dbReference>
<dbReference type="GO" id="GO:0003700">
    <property type="term" value="F:DNA-binding transcription factor activity"/>
    <property type="evidence" value="ECO:0007669"/>
    <property type="project" value="TreeGrafter"/>
</dbReference>
<dbReference type="OrthoDB" id="5242615at2"/>
<dbReference type="SMART" id="SM00346">
    <property type="entry name" value="HTH_ICLR"/>
    <property type="match status" value="1"/>
</dbReference>
<dbReference type="AlphaFoldDB" id="A0A3L7IWJ0"/>